<dbReference type="PANTHER" id="PTHR24333:SF9">
    <property type="entry name" value="HOMEOBOX DOMAIN-CONTAINING PROTEIN"/>
    <property type="match status" value="1"/>
</dbReference>
<evidence type="ECO:0000256" key="4">
    <source>
        <dbReference type="ARBA" id="ARBA00023242"/>
    </source>
</evidence>
<evidence type="ECO:0000256" key="1">
    <source>
        <dbReference type="ARBA" id="ARBA00004123"/>
    </source>
</evidence>
<evidence type="ECO:0000259" key="8">
    <source>
        <dbReference type="PROSITE" id="PS50071"/>
    </source>
</evidence>
<dbReference type="PANTHER" id="PTHR24333">
    <property type="entry name" value="HOMEO BOX HB9 LIKE A-RELATED"/>
    <property type="match status" value="1"/>
</dbReference>
<sequence length="286" mass="30902">MENPDEDAADEPGAAASEPPPGACRFSISSILGLAPDDADAGQVETRRVRCVKPTPVPARSTGVLYQSILDLQKIDVASDPGIPDYSATKLSPDLSTESPYLQYHLQHHSTVPANSLIYTNWLGSADGKSPSQLFGLQGPKPSSRRSRKPGLDRKPRQAYSAKQLERLETEFKIDKYLSVSKRMELSKALALTEVQIKTWFQNRRTKWKKQLTTRLKMAQRQGLFPAHYFAASAAAAAASAGQHYAALFAPYCTPLGCVFGVPTAEDAAAAVAASASTPEPSRRGS</sequence>
<dbReference type="SUPFAM" id="SSF46689">
    <property type="entry name" value="Homeodomain-like"/>
    <property type="match status" value="1"/>
</dbReference>
<dbReference type="AlphaFoldDB" id="A0A9N9TLF2"/>
<organism evidence="9 10">
    <name type="scientific">Phyllotreta striolata</name>
    <name type="common">Striped flea beetle</name>
    <name type="synonym">Crioceris striolata</name>
    <dbReference type="NCBI Taxonomy" id="444603"/>
    <lineage>
        <taxon>Eukaryota</taxon>
        <taxon>Metazoa</taxon>
        <taxon>Ecdysozoa</taxon>
        <taxon>Arthropoda</taxon>
        <taxon>Hexapoda</taxon>
        <taxon>Insecta</taxon>
        <taxon>Pterygota</taxon>
        <taxon>Neoptera</taxon>
        <taxon>Endopterygota</taxon>
        <taxon>Coleoptera</taxon>
        <taxon>Polyphaga</taxon>
        <taxon>Cucujiformia</taxon>
        <taxon>Chrysomeloidea</taxon>
        <taxon>Chrysomelidae</taxon>
        <taxon>Galerucinae</taxon>
        <taxon>Alticini</taxon>
        <taxon>Phyllotreta</taxon>
    </lineage>
</organism>
<evidence type="ECO:0000313" key="10">
    <source>
        <dbReference type="Proteomes" id="UP001153712"/>
    </source>
</evidence>
<dbReference type="InterPro" id="IPR020479">
    <property type="entry name" value="HD_metazoa"/>
</dbReference>
<comment type="subcellular location">
    <subcellularLocation>
        <location evidence="1 5 6">Nucleus</location>
    </subcellularLocation>
</comment>
<evidence type="ECO:0000256" key="7">
    <source>
        <dbReference type="SAM" id="MobiDB-lite"/>
    </source>
</evidence>
<feature type="region of interest" description="Disordered" evidence="7">
    <location>
        <begin position="1"/>
        <end position="22"/>
    </location>
</feature>
<dbReference type="GO" id="GO:0005634">
    <property type="term" value="C:nucleus"/>
    <property type="evidence" value="ECO:0007669"/>
    <property type="project" value="UniProtKB-SubCell"/>
</dbReference>
<evidence type="ECO:0000313" key="9">
    <source>
        <dbReference type="EMBL" id="CAG9857534.1"/>
    </source>
</evidence>
<dbReference type="PRINTS" id="PR00024">
    <property type="entry name" value="HOMEOBOX"/>
</dbReference>
<evidence type="ECO:0000256" key="5">
    <source>
        <dbReference type="PROSITE-ProRule" id="PRU00108"/>
    </source>
</evidence>
<dbReference type="Gene3D" id="1.10.10.60">
    <property type="entry name" value="Homeodomain-like"/>
    <property type="match status" value="1"/>
</dbReference>
<name>A0A9N9TLF2_PHYSR</name>
<keyword evidence="4 5" id="KW-0539">Nucleus</keyword>
<dbReference type="GO" id="GO:0003677">
    <property type="term" value="F:DNA binding"/>
    <property type="evidence" value="ECO:0007669"/>
    <property type="project" value="UniProtKB-UniRule"/>
</dbReference>
<evidence type="ECO:0000256" key="3">
    <source>
        <dbReference type="ARBA" id="ARBA00023155"/>
    </source>
</evidence>
<keyword evidence="3 5" id="KW-0371">Homeobox</keyword>
<dbReference type="OrthoDB" id="6159439at2759"/>
<feature type="DNA-binding region" description="Homeobox" evidence="5">
    <location>
        <begin position="153"/>
        <end position="212"/>
    </location>
</feature>
<dbReference type="Pfam" id="PF00046">
    <property type="entry name" value="Homeodomain"/>
    <property type="match status" value="1"/>
</dbReference>
<dbReference type="InterPro" id="IPR017970">
    <property type="entry name" value="Homeobox_CS"/>
</dbReference>
<evidence type="ECO:0000256" key="2">
    <source>
        <dbReference type="ARBA" id="ARBA00023125"/>
    </source>
</evidence>
<reference evidence="9" key="1">
    <citation type="submission" date="2022-01" db="EMBL/GenBank/DDBJ databases">
        <authorList>
            <person name="King R."/>
        </authorList>
    </citation>
    <scope>NUCLEOTIDE SEQUENCE</scope>
</reference>
<accession>A0A9N9TLF2</accession>
<dbReference type="InterPro" id="IPR050848">
    <property type="entry name" value="Homeobox_TF"/>
</dbReference>
<feature type="domain" description="Homeobox" evidence="8">
    <location>
        <begin position="151"/>
        <end position="211"/>
    </location>
</feature>
<evidence type="ECO:0000256" key="6">
    <source>
        <dbReference type="RuleBase" id="RU000682"/>
    </source>
</evidence>
<dbReference type="InterPro" id="IPR009057">
    <property type="entry name" value="Homeodomain-like_sf"/>
</dbReference>
<gene>
    <name evidence="9" type="ORF">PHYEVI_LOCUS3939</name>
</gene>
<dbReference type="SMART" id="SM00389">
    <property type="entry name" value="HOX"/>
    <property type="match status" value="1"/>
</dbReference>
<dbReference type="GO" id="GO:0000981">
    <property type="term" value="F:DNA-binding transcription factor activity, RNA polymerase II-specific"/>
    <property type="evidence" value="ECO:0007669"/>
    <property type="project" value="InterPro"/>
</dbReference>
<dbReference type="PROSITE" id="PS50071">
    <property type="entry name" value="HOMEOBOX_2"/>
    <property type="match status" value="1"/>
</dbReference>
<proteinExistence type="predicted"/>
<dbReference type="CDD" id="cd00086">
    <property type="entry name" value="homeodomain"/>
    <property type="match status" value="1"/>
</dbReference>
<dbReference type="Proteomes" id="UP001153712">
    <property type="component" value="Chromosome 14"/>
</dbReference>
<dbReference type="PROSITE" id="PS00027">
    <property type="entry name" value="HOMEOBOX_1"/>
    <property type="match status" value="1"/>
</dbReference>
<keyword evidence="2 5" id="KW-0238">DNA-binding</keyword>
<dbReference type="EMBL" id="OU900107">
    <property type="protein sequence ID" value="CAG9857534.1"/>
    <property type="molecule type" value="Genomic_DNA"/>
</dbReference>
<feature type="compositionally biased region" description="Acidic residues" evidence="7">
    <location>
        <begin position="1"/>
        <end position="10"/>
    </location>
</feature>
<dbReference type="InterPro" id="IPR001356">
    <property type="entry name" value="HD"/>
</dbReference>
<keyword evidence="10" id="KW-1185">Reference proteome</keyword>
<feature type="region of interest" description="Disordered" evidence="7">
    <location>
        <begin position="131"/>
        <end position="159"/>
    </location>
</feature>
<protein>
    <recommendedName>
        <fullName evidence="8">Homeobox domain-containing protein</fullName>
    </recommendedName>
</protein>